<sequence>MSQYIDPLYTIEAFRMSYDCPINPIPSLGAPEVTKETAIILPPKTRRPRGRPKVARIRSRGKKVRQIRFLTARVGGRTQTLETMGPATAVPSAATKDFFGHGHGHETIPELSKTTAEH</sequence>
<proteinExistence type="predicted"/>
<dbReference type="EMBL" id="CM037151">
    <property type="protein sequence ID" value="KAH7844332.1"/>
    <property type="molecule type" value="Genomic_DNA"/>
</dbReference>
<accession>A0ACB7XU51</accession>
<dbReference type="Proteomes" id="UP000828048">
    <property type="component" value="Chromosome 1"/>
</dbReference>
<evidence type="ECO:0000313" key="1">
    <source>
        <dbReference type="EMBL" id="KAH7844332.1"/>
    </source>
</evidence>
<name>A0ACB7XU51_9ERIC</name>
<protein>
    <submittedName>
        <fullName evidence="1">Uncharacterized protein</fullName>
    </submittedName>
</protein>
<evidence type="ECO:0000313" key="2">
    <source>
        <dbReference type="Proteomes" id="UP000828048"/>
    </source>
</evidence>
<gene>
    <name evidence="1" type="ORF">Vadar_026891</name>
</gene>
<reference evidence="1 2" key="1">
    <citation type="journal article" date="2021" name="Hortic Res">
        <title>High-quality reference genome and annotation aids understanding of berry development for evergreen blueberry (Vaccinium darrowii).</title>
        <authorList>
            <person name="Yu J."/>
            <person name="Hulse-Kemp A.M."/>
            <person name="Babiker E."/>
            <person name="Staton M."/>
        </authorList>
    </citation>
    <scope>NUCLEOTIDE SEQUENCE [LARGE SCALE GENOMIC DNA]</scope>
    <source>
        <strain evidence="2">cv. NJ 8807/NJ 8810</strain>
        <tissue evidence="1">Young leaf</tissue>
    </source>
</reference>
<organism evidence="1 2">
    <name type="scientific">Vaccinium darrowii</name>
    <dbReference type="NCBI Taxonomy" id="229202"/>
    <lineage>
        <taxon>Eukaryota</taxon>
        <taxon>Viridiplantae</taxon>
        <taxon>Streptophyta</taxon>
        <taxon>Embryophyta</taxon>
        <taxon>Tracheophyta</taxon>
        <taxon>Spermatophyta</taxon>
        <taxon>Magnoliopsida</taxon>
        <taxon>eudicotyledons</taxon>
        <taxon>Gunneridae</taxon>
        <taxon>Pentapetalae</taxon>
        <taxon>asterids</taxon>
        <taxon>Ericales</taxon>
        <taxon>Ericaceae</taxon>
        <taxon>Vaccinioideae</taxon>
        <taxon>Vaccinieae</taxon>
        <taxon>Vaccinium</taxon>
    </lineage>
</organism>
<comment type="caution">
    <text evidence="1">The sequence shown here is derived from an EMBL/GenBank/DDBJ whole genome shotgun (WGS) entry which is preliminary data.</text>
</comment>
<keyword evidence="2" id="KW-1185">Reference proteome</keyword>